<sequence>MGYRVEYLTKEKARDLGLESHECEVCKEINRNVIEPIAVFLKDDETLESLSKDELKKFTTCIFHCEKENEIWIENIDEYKEWKEKREKARKEKKEFYIEFSIKWRENLINEFWKRIRAYRFAVDYPEKEIPEKIEKNVSYDTALVNYYRELLNKSEEKDYYDFKWVIFPEFSEFDDDIRDENNFLKKDFNFWYEGEECKFIKHLNFGDATFLGEAYFRNATYRGWAYFGDVTFRGEAYFGDATFRGEANFMHATFQGEVYFGDATFQGDAYFRGATFQVYANFWGATFQGDADFLVATFQGDANFREATFQKYANFWGATFQVYANFWGATFQGDADFERATFQGDANFREATFQGDANFREATFQKYANFWGATFQKYANFWGATFQGEADFLVATFQGDANFREATFQKYANFWGATFQVYANFWGATFQGEADFERATFQGKTDFFVATFQGDANFRRATFQKYANFWRATFQKYANFLGATFQGDADFLVATFQGDADFGGVYFNNPIIFKSVEIKSKFVIDSQGKSINHLEIFNPQFSSNAQIELKNINIGILKLNNLTNHAKEFVIFNLNFKGDKELYFEINNSILNKMRFINCDFSNAKEINIIDSSISDAEFINTKWGEVSEKRICKDLFEKEPDRAQDIYRQLKLAHDKQKDFIHGGDFYALEMRAYERYLNYGNSNLAEQNLSILKRFFYKSYFILKNFLSTSLEDKLIFGISKLSSNFAQNWFRPLKWILFFAMYVSFFNLLDKDKLYLRLYEFTQLFFLNKIDYYFILWTLLPFLLVCFFALSLVNFKKWWRLLEFLIYLLLSLCVIYIFGIFQTFSTEHFIKTFFTGLDFFFSSFAKLFVPWRTIANSENANHIPGYKTAYAIGSIAVSYLAYQLIVSLRRKIRR</sequence>
<dbReference type="Pfam" id="PF13576">
    <property type="entry name" value="Pentapeptide_3"/>
    <property type="match status" value="3"/>
</dbReference>
<accession>A0A7R6PF08</accession>
<dbReference type="EMBL" id="AP017470">
    <property type="protein sequence ID" value="BBB32509.1"/>
    <property type="molecule type" value="Genomic_DNA"/>
</dbReference>
<evidence type="ECO:0000313" key="2">
    <source>
        <dbReference type="EMBL" id="BBB32509.1"/>
    </source>
</evidence>
<dbReference type="KEGG" id="thyd:TTHT_0956"/>
<keyword evidence="1" id="KW-0472">Membrane</keyword>
<evidence type="ECO:0000256" key="1">
    <source>
        <dbReference type="SAM" id="Phobius"/>
    </source>
</evidence>
<dbReference type="InterPro" id="IPR001646">
    <property type="entry name" value="5peptide_repeat"/>
</dbReference>
<reference evidence="2 3" key="1">
    <citation type="journal article" date="2012" name="Extremophiles">
        <title>Thermotomaculum hydrothermale gen. nov., sp. nov., a novel heterotrophic thermophile within the phylum Acidobacteria from a deep-sea hydrothermal vent chimney in the Southern Okinawa Trough.</title>
        <authorList>
            <person name="Izumi H."/>
            <person name="Nunoura T."/>
            <person name="Miyazaki M."/>
            <person name="Mino S."/>
            <person name="Toki T."/>
            <person name="Takai K."/>
            <person name="Sako Y."/>
            <person name="Sawabe T."/>
            <person name="Nakagawa S."/>
        </authorList>
    </citation>
    <scope>NUCLEOTIDE SEQUENCE [LARGE SCALE GENOMIC DNA]</scope>
    <source>
        <strain evidence="2 3">AC55</strain>
    </source>
</reference>
<feature type="transmembrane region" description="Helical" evidence="1">
    <location>
        <begin position="808"/>
        <end position="825"/>
    </location>
</feature>
<feature type="transmembrane region" description="Helical" evidence="1">
    <location>
        <begin position="873"/>
        <end position="892"/>
    </location>
</feature>
<dbReference type="Gene3D" id="2.160.20.80">
    <property type="entry name" value="E3 ubiquitin-protein ligase SopA"/>
    <property type="match status" value="2"/>
</dbReference>
<evidence type="ECO:0000313" key="3">
    <source>
        <dbReference type="Proteomes" id="UP000595564"/>
    </source>
</evidence>
<feature type="transmembrane region" description="Helical" evidence="1">
    <location>
        <begin position="774"/>
        <end position="796"/>
    </location>
</feature>
<name>A0A7R6PF08_9BACT</name>
<keyword evidence="1" id="KW-0812">Transmembrane</keyword>
<dbReference type="RefSeq" id="WP_201328860.1">
    <property type="nucleotide sequence ID" value="NZ_AP017470.1"/>
</dbReference>
<organism evidence="2 3">
    <name type="scientific">Thermotomaculum hydrothermale</name>
    <dbReference type="NCBI Taxonomy" id="981385"/>
    <lineage>
        <taxon>Bacteria</taxon>
        <taxon>Pseudomonadati</taxon>
        <taxon>Acidobacteriota</taxon>
        <taxon>Holophagae</taxon>
        <taxon>Thermotomaculales</taxon>
        <taxon>Thermotomaculaceae</taxon>
        <taxon>Thermotomaculum</taxon>
    </lineage>
</organism>
<keyword evidence="3" id="KW-1185">Reference proteome</keyword>
<evidence type="ECO:0008006" key="4">
    <source>
        <dbReference type="Google" id="ProtNLM"/>
    </source>
</evidence>
<protein>
    <recommendedName>
        <fullName evidence="4">Pentapeptide repeat-containing protein</fullName>
    </recommendedName>
</protein>
<dbReference type="Proteomes" id="UP000595564">
    <property type="component" value="Chromosome"/>
</dbReference>
<gene>
    <name evidence="2" type="ORF">TTHT_0956</name>
</gene>
<proteinExistence type="predicted"/>
<keyword evidence="1" id="KW-1133">Transmembrane helix</keyword>
<dbReference type="AlphaFoldDB" id="A0A7R6PF08"/>